<dbReference type="VEuPathDB" id="FungiDB:PEXP_039200"/>
<evidence type="ECO:0000313" key="2">
    <source>
        <dbReference type="Proteomes" id="UP000030143"/>
    </source>
</evidence>
<proteinExistence type="predicted"/>
<dbReference type="EMBL" id="JQFZ01000089">
    <property type="protein sequence ID" value="KGO59808.1"/>
    <property type="molecule type" value="Genomic_DNA"/>
</dbReference>
<name>A0A0A2JYT9_PENEN</name>
<accession>A0A0A2JYT9</accession>
<comment type="caution">
    <text evidence="1">The sequence shown here is derived from an EMBL/GenBank/DDBJ whole genome shotgun (WGS) entry which is preliminary data.</text>
</comment>
<organism evidence="1 2">
    <name type="scientific">Penicillium expansum</name>
    <name type="common">Blue mold rot fungus</name>
    <dbReference type="NCBI Taxonomy" id="27334"/>
    <lineage>
        <taxon>Eukaryota</taxon>
        <taxon>Fungi</taxon>
        <taxon>Dikarya</taxon>
        <taxon>Ascomycota</taxon>
        <taxon>Pezizomycotina</taxon>
        <taxon>Eurotiomycetes</taxon>
        <taxon>Eurotiomycetidae</taxon>
        <taxon>Eurotiales</taxon>
        <taxon>Aspergillaceae</taxon>
        <taxon>Penicillium</taxon>
    </lineage>
</organism>
<dbReference type="HOGENOM" id="CLU_2413980_0_0_1"/>
<dbReference type="AlphaFoldDB" id="A0A0A2JYT9"/>
<dbReference type="GeneID" id="27678079"/>
<evidence type="ECO:0000313" key="1">
    <source>
        <dbReference type="EMBL" id="KGO59808.1"/>
    </source>
</evidence>
<sequence>MCTNPVQRFTFLTLDNHILANCFEFWLSGGVACLSIDSYTWSSLQACHSKYAAFFPHMRSCYYDKPLQSYSLSMCSGLSNSIHISMSCWIIL</sequence>
<reference evidence="1 2" key="1">
    <citation type="journal article" date="2015" name="Mol. Plant Microbe Interact.">
        <title>Genome, transcriptome, and functional analyses of Penicillium expansum provide new insights into secondary metabolism and pathogenicity.</title>
        <authorList>
            <person name="Ballester A.R."/>
            <person name="Marcet-Houben M."/>
            <person name="Levin E."/>
            <person name="Sela N."/>
            <person name="Selma-Lazaro C."/>
            <person name="Carmona L."/>
            <person name="Wisniewski M."/>
            <person name="Droby S."/>
            <person name="Gonzalez-Candelas L."/>
            <person name="Gabaldon T."/>
        </authorList>
    </citation>
    <scope>NUCLEOTIDE SEQUENCE [LARGE SCALE GENOMIC DNA]</scope>
    <source>
        <strain evidence="1 2">MD-8</strain>
    </source>
</reference>
<dbReference type="Proteomes" id="UP000030143">
    <property type="component" value="Unassembled WGS sequence"/>
</dbReference>
<gene>
    <name evidence="1" type="ORF">PEX2_053860</name>
</gene>
<dbReference type="RefSeq" id="XP_016600911.1">
    <property type="nucleotide sequence ID" value="XM_016742660.1"/>
</dbReference>
<protein>
    <submittedName>
        <fullName evidence="1">Uncharacterized protein</fullName>
    </submittedName>
</protein>
<keyword evidence="2" id="KW-1185">Reference proteome</keyword>